<keyword evidence="1" id="KW-1133">Transmembrane helix</keyword>
<evidence type="ECO:0000313" key="3">
    <source>
        <dbReference type="Proteomes" id="UP000030671"/>
    </source>
</evidence>
<protein>
    <submittedName>
        <fullName evidence="2">Uncharacterized protein</fullName>
    </submittedName>
</protein>
<keyword evidence="1" id="KW-0812">Transmembrane</keyword>
<reference evidence="2 3" key="1">
    <citation type="journal article" date="2012" name="New Phytol.">
        <title>Insight into trade-off between wood decay and parasitism from the genome of a fungal forest pathogen.</title>
        <authorList>
            <person name="Olson A."/>
            <person name="Aerts A."/>
            <person name="Asiegbu F."/>
            <person name="Belbahri L."/>
            <person name="Bouzid O."/>
            <person name="Broberg A."/>
            <person name="Canback B."/>
            <person name="Coutinho P.M."/>
            <person name="Cullen D."/>
            <person name="Dalman K."/>
            <person name="Deflorio G."/>
            <person name="van Diepen L.T."/>
            <person name="Dunand C."/>
            <person name="Duplessis S."/>
            <person name="Durling M."/>
            <person name="Gonthier P."/>
            <person name="Grimwood J."/>
            <person name="Fossdal C.G."/>
            <person name="Hansson D."/>
            <person name="Henrissat B."/>
            <person name="Hietala A."/>
            <person name="Himmelstrand K."/>
            <person name="Hoffmeister D."/>
            <person name="Hogberg N."/>
            <person name="James T.Y."/>
            <person name="Karlsson M."/>
            <person name="Kohler A."/>
            <person name="Kues U."/>
            <person name="Lee Y.H."/>
            <person name="Lin Y.C."/>
            <person name="Lind M."/>
            <person name="Lindquist E."/>
            <person name="Lombard V."/>
            <person name="Lucas S."/>
            <person name="Lunden K."/>
            <person name="Morin E."/>
            <person name="Murat C."/>
            <person name="Park J."/>
            <person name="Raffaello T."/>
            <person name="Rouze P."/>
            <person name="Salamov A."/>
            <person name="Schmutz J."/>
            <person name="Solheim H."/>
            <person name="Stahlberg J."/>
            <person name="Velez H."/>
            <person name="de Vries R.P."/>
            <person name="Wiebenga A."/>
            <person name="Woodward S."/>
            <person name="Yakovlev I."/>
            <person name="Garbelotto M."/>
            <person name="Martin F."/>
            <person name="Grigoriev I.V."/>
            <person name="Stenlid J."/>
        </authorList>
    </citation>
    <scope>NUCLEOTIDE SEQUENCE [LARGE SCALE GENOMIC DNA]</scope>
    <source>
        <strain evidence="2 3">TC 32-1</strain>
    </source>
</reference>
<dbReference type="HOGENOM" id="CLU_2812694_0_0_1"/>
<dbReference type="GeneID" id="20667810"/>
<accession>W4JRM8</accession>
<proteinExistence type="predicted"/>
<sequence>MPNNPIWMAFYLITSKIYANAILTMFNSQMPTRAVDKSNTEISSDIWKYHGNSSHTIEPVTSFTIQP</sequence>
<organism evidence="2 3">
    <name type="scientific">Heterobasidion irregulare (strain TC 32-1)</name>
    <dbReference type="NCBI Taxonomy" id="747525"/>
    <lineage>
        <taxon>Eukaryota</taxon>
        <taxon>Fungi</taxon>
        <taxon>Dikarya</taxon>
        <taxon>Basidiomycota</taxon>
        <taxon>Agaricomycotina</taxon>
        <taxon>Agaricomycetes</taxon>
        <taxon>Russulales</taxon>
        <taxon>Bondarzewiaceae</taxon>
        <taxon>Heterobasidion</taxon>
        <taxon>Heterobasidion annosum species complex</taxon>
    </lineage>
</organism>
<feature type="transmembrane region" description="Helical" evidence="1">
    <location>
        <begin position="6"/>
        <end position="26"/>
    </location>
</feature>
<gene>
    <name evidence="2" type="ORF">HETIRDRAFT_162949</name>
</gene>
<dbReference type="KEGG" id="hir:HETIRDRAFT_162949"/>
<evidence type="ECO:0000256" key="1">
    <source>
        <dbReference type="SAM" id="Phobius"/>
    </source>
</evidence>
<dbReference type="Proteomes" id="UP000030671">
    <property type="component" value="Unassembled WGS sequence"/>
</dbReference>
<name>W4JRM8_HETIT</name>
<dbReference type="InParanoid" id="W4JRM8"/>
<dbReference type="RefSeq" id="XP_009552402.1">
    <property type="nucleotide sequence ID" value="XM_009554107.1"/>
</dbReference>
<keyword evidence="1" id="KW-0472">Membrane</keyword>
<keyword evidence="3" id="KW-1185">Reference proteome</keyword>
<dbReference type="AlphaFoldDB" id="W4JRM8"/>
<evidence type="ECO:0000313" key="2">
    <source>
        <dbReference type="EMBL" id="ETW76193.1"/>
    </source>
</evidence>
<dbReference type="EMBL" id="KI925465">
    <property type="protein sequence ID" value="ETW76193.1"/>
    <property type="molecule type" value="Genomic_DNA"/>
</dbReference>